<comment type="similarity">
    <text evidence="1">Belongs to the PrpD family.</text>
</comment>
<dbReference type="RefSeq" id="WP_354448615.1">
    <property type="nucleotide sequence ID" value="NZ_JBEPSH010000013.1"/>
</dbReference>
<dbReference type="SUPFAM" id="SSF103378">
    <property type="entry name" value="2-methylcitrate dehydratase PrpD"/>
    <property type="match status" value="1"/>
</dbReference>
<dbReference type="InterPro" id="IPR042188">
    <property type="entry name" value="MmgE/PrpD_sf_2"/>
</dbReference>
<comment type="caution">
    <text evidence="4">The sequence shown here is derived from an EMBL/GenBank/DDBJ whole genome shotgun (WGS) entry which is preliminary data.</text>
</comment>
<gene>
    <name evidence="4" type="ORF">ABIE13_005152</name>
</gene>
<evidence type="ECO:0000259" key="2">
    <source>
        <dbReference type="Pfam" id="PF03972"/>
    </source>
</evidence>
<name>A0ABV2QG52_9BURK</name>
<dbReference type="InterPro" id="IPR036148">
    <property type="entry name" value="MmgE/PrpD_sf"/>
</dbReference>
<evidence type="ECO:0000256" key="1">
    <source>
        <dbReference type="ARBA" id="ARBA00006174"/>
    </source>
</evidence>
<dbReference type="InterPro" id="IPR045337">
    <property type="entry name" value="MmgE_PrpD_C"/>
</dbReference>
<dbReference type="Gene3D" id="1.10.4100.10">
    <property type="entry name" value="2-methylcitrate dehydratase PrpD"/>
    <property type="match status" value="1"/>
</dbReference>
<protein>
    <submittedName>
        <fullName evidence="4">2-methylcitrate dehydratase PrpD</fullName>
    </submittedName>
</protein>
<evidence type="ECO:0000313" key="5">
    <source>
        <dbReference type="Proteomes" id="UP001549320"/>
    </source>
</evidence>
<feature type="domain" description="MmgE/PrpD N-terminal" evidence="2">
    <location>
        <begin position="16"/>
        <end position="254"/>
    </location>
</feature>
<dbReference type="Pfam" id="PF03972">
    <property type="entry name" value="MmgE_PrpD_N"/>
    <property type="match status" value="1"/>
</dbReference>
<keyword evidence="5" id="KW-1185">Reference proteome</keyword>
<dbReference type="PANTHER" id="PTHR16943:SF8">
    <property type="entry name" value="2-METHYLCITRATE DEHYDRATASE"/>
    <property type="match status" value="1"/>
</dbReference>
<proteinExistence type="inferred from homology"/>
<dbReference type="EMBL" id="JBEPSH010000013">
    <property type="protein sequence ID" value="MET4580014.1"/>
    <property type="molecule type" value="Genomic_DNA"/>
</dbReference>
<sequence length="466" mass="48796">MDEVKSRAEASDTLSEQLARYWAQARYEDLPAEVIHAAKRFLLDTVAAGAAGGLTEVVESVAKGARAGSGSGTSVLWGRSDTLAPAAAALVNGTAAHALELDDFGGCGHSGAVVIPAVCALAPTVKLSGREAMVAIAAGYDLAGRVLEGSGGYRPHNERGWHSTGTCGSFGAAAASARLLGLDAREFAHALGIAGTFTGGTWAFLADGALVKRFHPGKAAETGVSAALLAQSGLTGPAHVLDAQWGGFYNTYAPDVATPEQAVAGLGTDFHILNSGIKPYACCRTIHSAVDAILSIMAGAPEDSRSIARLVVHGNAQTKRQFERTDVRSLLEAQFSMPYCLAVAAESGRATLEQFQPLRTQEPEIQRLMGLTHIRTDRVLGSKDYPSLEVVFQDGRSEYLDVPFAKGAPEAPLSDHELSDKAATLLEPVLGESAAKALADEIWSLESCEDFGALVARLTPKTQERS</sequence>
<dbReference type="InterPro" id="IPR005656">
    <property type="entry name" value="MmgE_PrpD"/>
</dbReference>
<dbReference type="Proteomes" id="UP001549320">
    <property type="component" value="Unassembled WGS sequence"/>
</dbReference>
<feature type="domain" description="MmgE/PrpD C-terminal" evidence="3">
    <location>
        <begin position="280"/>
        <end position="444"/>
    </location>
</feature>
<dbReference type="Pfam" id="PF19305">
    <property type="entry name" value="MmgE_PrpD_C"/>
    <property type="match status" value="1"/>
</dbReference>
<organism evidence="4 5">
    <name type="scientific">Ottowia thiooxydans</name>
    <dbReference type="NCBI Taxonomy" id="219182"/>
    <lineage>
        <taxon>Bacteria</taxon>
        <taxon>Pseudomonadati</taxon>
        <taxon>Pseudomonadota</taxon>
        <taxon>Betaproteobacteria</taxon>
        <taxon>Burkholderiales</taxon>
        <taxon>Comamonadaceae</taxon>
        <taxon>Ottowia</taxon>
    </lineage>
</organism>
<dbReference type="PANTHER" id="PTHR16943">
    <property type="entry name" value="2-METHYLCITRATE DEHYDRATASE-RELATED"/>
    <property type="match status" value="1"/>
</dbReference>
<evidence type="ECO:0000313" key="4">
    <source>
        <dbReference type="EMBL" id="MET4580014.1"/>
    </source>
</evidence>
<dbReference type="Gene3D" id="3.30.1330.120">
    <property type="entry name" value="2-methylcitrate dehydratase PrpD"/>
    <property type="match status" value="1"/>
</dbReference>
<dbReference type="InterPro" id="IPR045336">
    <property type="entry name" value="MmgE_PrpD_N"/>
</dbReference>
<accession>A0ABV2QG52</accession>
<reference evidence="4 5" key="1">
    <citation type="submission" date="2024-06" db="EMBL/GenBank/DDBJ databases">
        <title>Sorghum-associated microbial communities from plants grown in Nebraska, USA.</title>
        <authorList>
            <person name="Schachtman D."/>
        </authorList>
    </citation>
    <scope>NUCLEOTIDE SEQUENCE [LARGE SCALE GENOMIC DNA]</scope>
    <source>
        <strain evidence="4 5">2709</strain>
    </source>
</reference>
<evidence type="ECO:0000259" key="3">
    <source>
        <dbReference type="Pfam" id="PF19305"/>
    </source>
</evidence>
<dbReference type="InterPro" id="IPR042183">
    <property type="entry name" value="MmgE/PrpD_sf_1"/>
</dbReference>